<gene>
    <name evidence="7" type="ORF">CVLEPA_LOCUS737</name>
</gene>
<dbReference type="EMBL" id="CAWYQH010000001">
    <property type="protein sequence ID" value="CAK8671692.1"/>
    <property type="molecule type" value="Genomic_DNA"/>
</dbReference>
<organism evidence="7 8">
    <name type="scientific">Clavelina lepadiformis</name>
    <name type="common">Light-bulb sea squirt</name>
    <name type="synonym">Ascidia lepadiformis</name>
    <dbReference type="NCBI Taxonomy" id="159417"/>
    <lineage>
        <taxon>Eukaryota</taxon>
        <taxon>Metazoa</taxon>
        <taxon>Chordata</taxon>
        <taxon>Tunicata</taxon>
        <taxon>Ascidiacea</taxon>
        <taxon>Aplousobranchia</taxon>
        <taxon>Clavelinidae</taxon>
        <taxon>Clavelina</taxon>
    </lineage>
</organism>
<dbReference type="InterPro" id="IPR038765">
    <property type="entry name" value="Papain-like_cys_pep_sf"/>
</dbReference>
<keyword evidence="4" id="KW-0788">Thiol protease</keyword>
<keyword evidence="2" id="KW-0645">Protease</keyword>
<evidence type="ECO:0000256" key="3">
    <source>
        <dbReference type="ARBA" id="ARBA00022801"/>
    </source>
</evidence>
<evidence type="ECO:0000256" key="2">
    <source>
        <dbReference type="ARBA" id="ARBA00022670"/>
    </source>
</evidence>
<evidence type="ECO:0000259" key="6">
    <source>
        <dbReference type="PROSITE" id="PS51935"/>
    </source>
</evidence>
<feature type="region of interest" description="Disordered" evidence="5">
    <location>
        <begin position="390"/>
        <end position="416"/>
    </location>
</feature>
<dbReference type="Gene3D" id="3.90.1720.10">
    <property type="entry name" value="endopeptidase domain like (from Nostoc punctiforme)"/>
    <property type="match status" value="1"/>
</dbReference>
<feature type="region of interest" description="Disordered" evidence="5">
    <location>
        <begin position="1"/>
        <end position="38"/>
    </location>
</feature>
<comment type="similarity">
    <text evidence="1">Belongs to the peptidase C40 family.</text>
</comment>
<dbReference type="InterPro" id="IPR000064">
    <property type="entry name" value="NLP_P60_dom"/>
</dbReference>
<dbReference type="PANTHER" id="PTHR47664">
    <property type="entry name" value="NLPC_P60 DOMAIN-CONTAINING PROTEIN"/>
    <property type="match status" value="1"/>
</dbReference>
<proteinExistence type="inferred from homology"/>
<feature type="region of interest" description="Disordered" evidence="5">
    <location>
        <begin position="278"/>
        <end position="310"/>
    </location>
</feature>
<comment type="caution">
    <text evidence="7">The sequence shown here is derived from an EMBL/GenBank/DDBJ whole genome shotgun (WGS) entry which is preliminary data.</text>
</comment>
<dbReference type="PANTHER" id="PTHR47664:SF1">
    <property type="entry name" value="CHROMOSOME UNDETERMINED SCAFFOLD_14, WHOLE GENOME SHOTGUN SEQUENCE"/>
    <property type="match status" value="1"/>
</dbReference>
<feature type="domain" description="NlpC/P60" evidence="6">
    <location>
        <begin position="95"/>
        <end position="245"/>
    </location>
</feature>
<evidence type="ECO:0000256" key="4">
    <source>
        <dbReference type="ARBA" id="ARBA00022807"/>
    </source>
</evidence>
<reference evidence="7 8" key="1">
    <citation type="submission" date="2024-02" db="EMBL/GenBank/DDBJ databases">
        <authorList>
            <person name="Daric V."/>
            <person name="Darras S."/>
        </authorList>
    </citation>
    <scope>NUCLEOTIDE SEQUENCE [LARGE SCALE GENOMIC DNA]</scope>
</reference>
<evidence type="ECO:0000313" key="7">
    <source>
        <dbReference type="EMBL" id="CAK8671692.1"/>
    </source>
</evidence>
<accession>A0ABP0F063</accession>
<dbReference type="PROSITE" id="PS51935">
    <property type="entry name" value="NLPC_P60"/>
    <property type="match status" value="1"/>
</dbReference>
<keyword evidence="3" id="KW-0378">Hydrolase</keyword>
<evidence type="ECO:0000256" key="5">
    <source>
        <dbReference type="SAM" id="MobiDB-lite"/>
    </source>
</evidence>
<name>A0ABP0F063_CLALP</name>
<dbReference type="SUPFAM" id="SSF54001">
    <property type="entry name" value="Cysteine proteinases"/>
    <property type="match status" value="1"/>
</dbReference>
<feature type="compositionally biased region" description="Basic residues" evidence="5">
    <location>
        <begin position="1"/>
        <end position="23"/>
    </location>
</feature>
<keyword evidence="8" id="KW-1185">Reference proteome</keyword>
<evidence type="ECO:0000313" key="8">
    <source>
        <dbReference type="Proteomes" id="UP001642483"/>
    </source>
</evidence>
<feature type="compositionally biased region" description="Low complexity" evidence="5">
    <location>
        <begin position="391"/>
        <end position="412"/>
    </location>
</feature>
<sequence length="497" mass="55855">MNTVIRKKDKKPKNDKKSKKKRVSSNIVTSKASTDKVPSAKPADFYIFEGSGSPKDDKTTLQEAFCKFRDVRQAEILSSNASQAKWRLQNPQRMLKLRKKFLKQCKSYMGVPYRKKYHQPGTAAYNSSIFLDCCGLVRRALRDLSKDFGFRVGPWNQAYMLDTLPIVVENEQDMKPGDLVFISAVYFNEKMRRQPHDMVHVEVWLGDGHKTIGARWHKGRIQVFDSYKFESTSYHSMEYHFRSIDTWLQGNCVSHCQRHPWKRSDHFKPSKRSIFFSNRLNPTAQSDPRCDVTNEGSDGEDASDNEEARPGASMFVEGISTAGGNEELMPQNANNEAQIISFNQEIPRPPVTTLDSAVVAQTEAESTQISFQSSSVVQCSLPAPIMTSELTETTSSPDQSSQESSASDELQAVDGANTPVHSVLNLRKPMYFFTTKRIHPGGCSDSEPSRDLASSVEELLHHAEDLNASETDQVTACVANTVMQRALTELVSEQSNK</sequence>
<evidence type="ECO:0000256" key="1">
    <source>
        <dbReference type="ARBA" id="ARBA00007074"/>
    </source>
</evidence>
<protein>
    <recommendedName>
        <fullName evidence="6">NlpC/P60 domain-containing protein</fullName>
    </recommendedName>
</protein>
<dbReference type="Proteomes" id="UP001642483">
    <property type="component" value="Unassembled WGS sequence"/>
</dbReference>